<gene>
    <name evidence="1" type="ORF">DHETER_LOCUS14740</name>
</gene>
<proteinExistence type="predicted"/>
<dbReference type="Proteomes" id="UP000789702">
    <property type="component" value="Unassembled WGS sequence"/>
</dbReference>
<evidence type="ECO:0000313" key="1">
    <source>
        <dbReference type="EMBL" id="CAG8752638.1"/>
    </source>
</evidence>
<feature type="non-terminal residue" evidence="1">
    <location>
        <position position="1"/>
    </location>
</feature>
<protein>
    <submittedName>
        <fullName evidence="1">3681_t:CDS:1</fullName>
    </submittedName>
</protein>
<accession>A0ACA9QN14</accession>
<feature type="non-terminal residue" evidence="1">
    <location>
        <position position="75"/>
    </location>
</feature>
<dbReference type="EMBL" id="CAJVPU010046934">
    <property type="protein sequence ID" value="CAG8752638.1"/>
    <property type="molecule type" value="Genomic_DNA"/>
</dbReference>
<reference evidence="1" key="1">
    <citation type="submission" date="2021-06" db="EMBL/GenBank/DDBJ databases">
        <authorList>
            <person name="Kallberg Y."/>
            <person name="Tangrot J."/>
            <person name="Rosling A."/>
        </authorList>
    </citation>
    <scope>NUCLEOTIDE SEQUENCE</scope>
    <source>
        <strain evidence="1">IL203A</strain>
    </source>
</reference>
<keyword evidence="2" id="KW-1185">Reference proteome</keyword>
<comment type="caution">
    <text evidence="1">The sequence shown here is derived from an EMBL/GenBank/DDBJ whole genome shotgun (WGS) entry which is preliminary data.</text>
</comment>
<evidence type="ECO:0000313" key="2">
    <source>
        <dbReference type="Proteomes" id="UP000789702"/>
    </source>
</evidence>
<name>A0ACA9QN14_9GLOM</name>
<sequence length="75" mass="9067">STKNVKKKSQDLLDDSLTIDIEDTNIDFYFEEKFDEKPLQFHIKAENIDMEDRLTIKNLFNIQIYKQNQEKTIKR</sequence>
<organism evidence="1 2">
    <name type="scientific">Dentiscutata heterogama</name>
    <dbReference type="NCBI Taxonomy" id="1316150"/>
    <lineage>
        <taxon>Eukaryota</taxon>
        <taxon>Fungi</taxon>
        <taxon>Fungi incertae sedis</taxon>
        <taxon>Mucoromycota</taxon>
        <taxon>Glomeromycotina</taxon>
        <taxon>Glomeromycetes</taxon>
        <taxon>Diversisporales</taxon>
        <taxon>Gigasporaceae</taxon>
        <taxon>Dentiscutata</taxon>
    </lineage>
</organism>